<dbReference type="Proteomes" id="UP001213000">
    <property type="component" value="Unassembled WGS sequence"/>
</dbReference>
<feature type="transmembrane region" description="Helical" evidence="2">
    <location>
        <begin position="55"/>
        <end position="73"/>
    </location>
</feature>
<evidence type="ECO:0000313" key="4">
    <source>
        <dbReference type="Proteomes" id="UP001213000"/>
    </source>
</evidence>
<feature type="compositionally biased region" description="Polar residues" evidence="1">
    <location>
        <begin position="207"/>
        <end position="223"/>
    </location>
</feature>
<sequence length="788" mass="88752">MLSYRGYFTVTAVEKELLKRLALEEPTPGDNLNGDLLRITLKALEPLHASASVEIFLFGIHCMLFAVSFLVLIRKRTTSNVICLAALVTMFVLSIADVALTVRMDMHDVPMFLQGQMSLNLVVSRLYPKGPIFIANNFLADLLLLYRCYIVWGLHKWALGFATVLLMMDTIVPLSLALSFTDRIVAIMPNLMVVQVAMSRAIIDPKSGSSVSGNPTTTNSEPLSSDRETTLMLSTFVTTELPGGPGQSQEATTLSGKLEEHPLQPSRESVIFASDASMLLESSSAGLQIASSPFYLQHVSRPFSSTTVFYAAAKASRTSKQEKHKRDELQTKSDSSYTADSGELAATIQQCATAIQDVPHDVPEEIFFQVLSSCYDEPPWFLWERMTVRAVCSTWNLVMLRSPRQRSDVFILFNDRCKWLAPLHAVRQWVSRSGKRQLSVYIEAPPPPCQRECDHTNPDLLQAYCDLLAQSVHCWKTFTLECCQLYGSSEFLHPFFGNLPFQSAAQLEHASIDFYPADDNVAERVLQMLGSISSLRSLEWDVPADDRGQSHFQILKDHFELGNLTSLSLTVTDLAPLVAVLRNTIALVHLQITSVAFHHYYNIETCNPIDLPYLQSLSLATSNNQHRFLLILNTPQLTVLAIQCSTSNHLKVDLQTSLRSFFSIAPPRLAVFILEYRDFNVRDIIKFVAPATIRKLQVMEFVCFRRFDELLERPLTVIANAESLSKDMKTRFRIWYDKKWGSDVFFGWADKPALLAFNSTPSLLVKYSANSYAAACRDHFDRWRRAFS</sequence>
<evidence type="ECO:0000256" key="2">
    <source>
        <dbReference type="SAM" id="Phobius"/>
    </source>
</evidence>
<keyword evidence="2" id="KW-0472">Membrane</keyword>
<comment type="caution">
    <text evidence="3">The sequence shown here is derived from an EMBL/GenBank/DDBJ whole genome shotgun (WGS) entry which is preliminary data.</text>
</comment>
<feature type="transmembrane region" description="Helical" evidence="2">
    <location>
        <begin position="158"/>
        <end position="178"/>
    </location>
</feature>
<name>A0AAD5VZD2_9AGAR</name>
<keyword evidence="4" id="KW-1185">Reference proteome</keyword>
<evidence type="ECO:0000256" key="1">
    <source>
        <dbReference type="SAM" id="MobiDB-lite"/>
    </source>
</evidence>
<evidence type="ECO:0000313" key="3">
    <source>
        <dbReference type="EMBL" id="KAJ3572731.1"/>
    </source>
</evidence>
<keyword evidence="2" id="KW-0812">Transmembrane</keyword>
<dbReference type="AlphaFoldDB" id="A0AAD5VZD2"/>
<gene>
    <name evidence="3" type="ORF">NP233_g2886</name>
</gene>
<organism evidence="3 4">
    <name type="scientific">Leucocoprinus birnbaumii</name>
    <dbReference type="NCBI Taxonomy" id="56174"/>
    <lineage>
        <taxon>Eukaryota</taxon>
        <taxon>Fungi</taxon>
        <taxon>Dikarya</taxon>
        <taxon>Basidiomycota</taxon>
        <taxon>Agaricomycotina</taxon>
        <taxon>Agaricomycetes</taxon>
        <taxon>Agaricomycetidae</taxon>
        <taxon>Agaricales</taxon>
        <taxon>Agaricineae</taxon>
        <taxon>Agaricaceae</taxon>
        <taxon>Leucocoprinus</taxon>
    </lineage>
</organism>
<feature type="region of interest" description="Disordered" evidence="1">
    <location>
        <begin position="207"/>
        <end position="226"/>
    </location>
</feature>
<dbReference type="EMBL" id="JANIEX010000130">
    <property type="protein sequence ID" value="KAJ3572731.1"/>
    <property type="molecule type" value="Genomic_DNA"/>
</dbReference>
<feature type="region of interest" description="Disordered" evidence="1">
    <location>
        <begin position="240"/>
        <end position="262"/>
    </location>
</feature>
<proteinExistence type="predicted"/>
<keyword evidence="2" id="KW-1133">Transmembrane helix</keyword>
<reference evidence="3" key="1">
    <citation type="submission" date="2022-07" db="EMBL/GenBank/DDBJ databases">
        <title>Genome Sequence of Leucocoprinus birnbaumii.</title>
        <authorList>
            <person name="Buettner E."/>
        </authorList>
    </citation>
    <scope>NUCLEOTIDE SEQUENCE</scope>
    <source>
        <strain evidence="3">VT141</strain>
    </source>
</reference>
<feature type="transmembrane region" description="Helical" evidence="2">
    <location>
        <begin position="80"/>
        <end position="102"/>
    </location>
</feature>
<protein>
    <submittedName>
        <fullName evidence="3">Uncharacterized protein</fullName>
    </submittedName>
</protein>
<feature type="transmembrane region" description="Helical" evidence="2">
    <location>
        <begin position="126"/>
        <end position="146"/>
    </location>
</feature>
<accession>A0AAD5VZD2</accession>